<dbReference type="GO" id="GO:0009505">
    <property type="term" value="C:plant-type cell wall"/>
    <property type="evidence" value="ECO:0007669"/>
    <property type="project" value="TreeGrafter"/>
</dbReference>
<evidence type="ECO:0000256" key="5">
    <source>
        <dbReference type="RuleBase" id="RU363114"/>
    </source>
</evidence>
<sequence>MELLSEIYLLVLCSPLMIIRGQGFELSDGSYLDTEATISASVNPLLVDLTLIPSAAARGASNPSTKSQIVKPSNHLTTFFNQCNPKGNAFREEEAEDSMELLPAIYLLVLCSPLMIIRGRGYELLDGSYLDTKEVISASGNPLLVDLTLIPSAAARGAVCLDGTVPGYHFDPGFGSGANNWLVDLEGGAWCNNVRTCVYRKKTNRGSSNYMEKQIEFSAKLSNKVEENPDFYNWNRVRVRYCDSGSFAGEGYDEANGLYFRGQRIWTVVMEELMSKGMRSAEKALLSGCSAGGLSSLLHCDQFRALFPSSTVVKCFSDAGFFLDAVDVSGGRSLRSVFQGVVSIQGVTKNLPASCTSRMEASLCFFPQNIVDGIKTPTFILNAAYDVWQLQESLAPKNADPQGYWKDCKFNHSKCNASQIQFLQGFRDEMINDLQGFSAIKQSGLFINSCFDHCQSERQERWLGDNSPAIGNKGIAKSVGDWYFERSEVKAIDCPYPCDNTCHHLF</sequence>
<keyword evidence="7" id="KW-1185">Reference proteome</keyword>
<keyword evidence="5" id="KW-0964">Secreted</keyword>
<accession>A0A8J5L102</accession>
<dbReference type="PANTHER" id="PTHR21562:SF5">
    <property type="entry name" value="PECTIN ACETYLESTERASE 12"/>
    <property type="match status" value="1"/>
</dbReference>
<evidence type="ECO:0000256" key="1">
    <source>
        <dbReference type="ARBA" id="ARBA00003534"/>
    </source>
</evidence>
<dbReference type="EMBL" id="JACMSC010000012">
    <property type="protein sequence ID" value="KAG6497485.1"/>
    <property type="molecule type" value="Genomic_DNA"/>
</dbReference>
<dbReference type="AlphaFoldDB" id="A0A8J5L102"/>
<evidence type="ECO:0000313" key="7">
    <source>
        <dbReference type="Proteomes" id="UP000734854"/>
    </source>
</evidence>
<dbReference type="EC" id="3.1.1.-" evidence="5"/>
<evidence type="ECO:0000256" key="4">
    <source>
        <dbReference type="ARBA" id="ARBA00022512"/>
    </source>
</evidence>
<dbReference type="Pfam" id="PF03283">
    <property type="entry name" value="PAE"/>
    <property type="match status" value="1"/>
</dbReference>
<comment type="function">
    <text evidence="1 5">Hydrolyzes acetyl esters in homogalacturonan regions of pectin. In type I primary cell wall, galacturonic acid residues of pectin can be acetylated at the O-2 and O-3 positions. Decreasing the degree of acetylation of pectin gels in vitro alters their physical properties.</text>
</comment>
<evidence type="ECO:0000313" key="6">
    <source>
        <dbReference type="EMBL" id="KAG6497485.1"/>
    </source>
</evidence>
<organism evidence="6 7">
    <name type="scientific">Zingiber officinale</name>
    <name type="common">Ginger</name>
    <name type="synonym">Amomum zingiber</name>
    <dbReference type="NCBI Taxonomy" id="94328"/>
    <lineage>
        <taxon>Eukaryota</taxon>
        <taxon>Viridiplantae</taxon>
        <taxon>Streptophyta</taxon>
        <taxon>Embryophyta</taxon>
        <taxon>Tracheophyta</taxon>
        <taxon>Spermatophyta</taxon>
        <taxon>Magnoliopsida</taxon>
        <taxon>Liliopsida</taxon>
        <taxon>Zingiberales</taxon>
        <taxon>Zingiberaceae</taxon>
        <taxon>Zingiber</taxon>
    </lineage>
</organism>
<feature type="chain" id="PRO_5035342289" description="Pectin acetylesterase" evidence="5">
    <location>
        <begin position="22"/>
        <end position="506"/>
    </location>
</feature>
<keyword evidence="5" id="KW-0961">Cell wall biogenesis/degradation</keyword>
<gene>
    <name evidence="6" type="ORF">ZIOFF_045385</name>
</gene>
<protein>
    <recommendedName>
        <fullName evidence="5">Pectin acetylesterase</fullName>
        <ecNumber evidence="5">3.1.1.-</ecNumber>
    </recommendedName>
</protein>
<evidence type="ECO:0000256" key="2">
    <source>
        <dbReference type="ARBA" id="ARBA00004191"/>
    </source>
</evidence>
<dbReference type="GO" id="GO:0052793">
    <property type="term" value="F:pectin acetylesterase activity"/>
    <property type="evidence" value="ECO:0007669"/>
    <property type="project" value="TreeGrafter"/>
</dbReference>
<comment type="caution">
    <text evidence="6">The sequence shown here is derived from an EMBL/GenBank/DDBJ whole genome shotgun (WGS) entry which is preliminary data.</text>
</comment>
<keyword evidence="4 5" id="KW-0134">Cell wall</keyword>
<dbReference type="GO" id="GO:0071555">
    <property type="term" value="P:cell wall organization"/>
    <property type="evidence" value="ECO:0007669"/>
    <property type="project" value="UniProtKB-KW"/>
</dbReference>
<evidence type="ECO:0000256" key="3">
    <source>
        <dbReference type="ARBA" id="ARBA00005784"/>
    </source>
</evidence>
<reference evidence="6 7" key="1">
    <citation type="submission" date="2020-08" db="EMBL/GenBank/DDBJ databases">
        <title>Plant Genome Project.</title>
        <authorList>
            <person name="Zhang R.-G."/>
        </authorList>
    </citation>
    <scope>NUCLEOTIDE SEQUENCE [LARGE SCALE GENOMIC DNA]</scope>
    <source>
        <tissue evidence="6">Rhizome</tissue>
    </source>
</reference>
<feature type="signal peptide" evidence="5">
    <location>
        <begin position="1"/>
        <end position="21"/>
    </location>
</feature>
<comment type="subcellular location">
    <subcellularLocation>
        <location evidence="2 5">Secreted</location>
        <location evidence="2 5">Cell wall</location>
    </subcellularLocation>
</comment>
<dbReference type="PANTHER" id="PTHR21562">
    <property type="entry name" value="NOTUM-RELATED"/>
    <property type="match status" value="1"/>
</dbReference>
<keyword evidence="5" id="KW-0378">Hydrolase</keyword>
<dbReference type="InterPro" id="IPR004963">
    <property type="entry name" value="PAE/NOTUM"/>
</dbReference>
<keyword evidence="5" id="KW-0732">Signal</keyword>
<comment type="similarity">
    <text evidence="3 5">Belongs to the pectinacetylesterase family.</text>
</comment>
<name>A0A8J5L102_ZINOF</name>
<dbReference type="Proteomes" id="UP000734854">
    <property type="component" value="Unassembled WGS sequence"/>
</dbReference>
<proteinExistence type="inferred from homology"/>